<name>A0A0H3HT76_BURP2</name>
<dbReference type="PATRIC" id="fig|884204.3.peg.3833"/>
<sequence length="488" mass="48522">MTAENDAAKLAHTIKHIGDRGMSDAFSKGVAMAIAVAPLFAACSGGGGGTPAPIAVPQCSGSSCGVQGPPSSTAANTSLCPADANIGSSTYLGGAGGGEIVSLNINATTMTYTLKWLESPVPLATGTVTPTRAGTTITGSVAHPPAGTLPTAEQTRCAFVLLPGSGTAPATNSTYSTAADFNQANPPMILIGFGVAGGGIPGATIQYSGLTIIPGVLQNIGQVPQRHFDFYPFLGFANTTTDLSKLPGTYNALVYHTVPSGNYAAKAIASNETFDANGACTSTSASGCMTTGNPWTASGNGYFNSTQAPQILPQTQLPLIGATGKSAVAHMVLGQLNGATVPVVVRTGNVNLGTPPLHTDAQVDDESGIAVLGLAQAIASGGIDGGYAGADSNFKYTATVIKGTTGTFVNPSTQQAETGFTLDYGQSTPGLLGVTTTDTSAPGFVIASGGLYAALVQGTVNGGITQSSAIASQTPSAPYFGVGAQVSK</sequence>
<evidence type="ECO:0000313" key="2">
    <source>
        <dbReference type="Proteomes" id="UP000010087"/>
    </source>
</evidence>
<dbReference type="KEGG" id="bpz:BP1026B_I3490"/>
<organism evidence="1 2">
    <name type="scientific">Burkholderia pseudomallei (strain 1026b)</name>
    <dbReference type="NCBI Taxonomy" id="884204"/>
    <lineage>
        <taxon>Bacteria</taxon>
        <taxon>Pseudomonadati</taxon>
        <taxon>Pseudomonadota</taxon>
        <taxon>Betaproteobacteria</taxon>
        <taxon>Burkholderiales</taxon>
        <taxon>Burkholderiaceae</taxon>
        <taxon>Burkholderia</taxon>
        <taxon>pseudomallei group</taxon>
    </lineage>
</organism>
<proteinExistence type="predicted"/>
<evidence type="ECO:0000313" key="1">
    <source>
        <dbReference type="EMBL" id="AFI68060.1"/>
    </source>
</evidence>
<dbReference type="EMBL" id="CP002833">
    <property type="protein sequence ID" value="AFI68060.1"/>
    <property type="molecule type" value="Genomic_DNA"/>
</dbReference>
<keyword evidence="1" id="KW-0449">Lipoprotein</keyword>
<dbReference type="Pfam" id="PF11170">
    <property type="entry name" value="DUF2957"/>
    <property type="match status" value="1"/>
</dbReference>
<protein>
    <submittedName>
        <fullName evidence="1">Lipoprotein</fullName>
    </submittedName>
</protein>
<dbReference type="Proteomes" id="UP000010087">
    <property type="component" value="Chromosome 1"/>
</dbReference>
<accession>A0A0H3HT76</accession>
<reference evidence="1 2" key="1">
    <citation type="journal article" date="2012" name="PLoS ONE">
        <title>Evolution of Burkholderia pseudomallei in recurrent melioidosis.</title>
        <authorList>
            <person name="Hayden H.S."/>
            <person name="Lim R."/>
            <person name="Brittnacher M.J."/>
            <person name="Sims E.H."/>
            <person name="Ramage E.R."/>
            <person name="Fong C."/>
            <person name="Wu Z."/>
            <person name="Crist E."/>
            <person name="Chang J."/>
            <person name="Zhou Y."/>
            <person name="Radey M."/>
            <person name="Rohmer L."/>
            <person name="Haugen E."/>
            <person name="Gillett W."/>
            <person name="Wuthiekanun V."/>
            <person name="Peacock S.J."/>
            <person name="Kaul R."/>
            <person name="Miller S.I."/>
            <person name="Manoil C."/>
            <person name="Jacobs M.A."/>
        </authorList>
    </citation>
    <scope>NUCLEOTIDE SEQUENCE [LARGE SCALE GENOMIC DNA]</scope>
    <source>
        <strain evidence="1 2">1026b</strain>
    </source>
</reference>
<dbReference type="InterPro" id="IPR021340">
    <property type="entry name" value="DUF2957"/>
</dbReference>
<dbReference type="AlphaFoldDB" id="A0A0H3HT76"/>
<gene>
    <name evidence="1" type="ordered locus">BP1026B_I3490</name>
</gene>